<evidence type="ECO:0000256" key="5">
    <source>
        <dbReference type="ARBA" id="ARBA00023012"/>
    </source>
</evidence>
<comment type="caution">
    <text evidence="8">The sequence shown here is derived from an EMBL/GenBank/DDBJ whole genome shotgun (WGS) entry which is preliminary data.</text>
</comment>
<evidence type="ECO:0000313" key="9">
    <source>
        <dbReference type="Proteomes" id="UP000494211"/>
    </source>
</evidence>
<accession>A0ABY6YEG7</accession>
<dbReference type="EC" id="2.7.13.3" evidence="2"/>
<dbReference type="Proteomes" id="UP000494211">
    <property type="component" value="Unassembled WGS sequence"/>
</dbReference>
<name>A0ABY6YEG7_BIFPS</name>
<evidence type="ECO:0000256" key="6">
    <source>
        <dbReference type="SAM" id="Coils"/>
    </source>
</evidence>
<feature type="transmembrane region" description="Helical" evidence="7">
    <location>
        <begin position="53"/>
        <end position="72"/>
    </location>
</feature>
<sequence length="455" mass="49148">MGVMSVITNPSTAEVPVRTRIWCTVPMVVCASFACLAQVSFASQQYAQDSAPYLWMIACVLVAIPSGLILLARNSYPQAVFWTACLLVVALPYDSLIALMALTSLLARRQGTKVTLRSVLAAATTTIWSQVRDALHPAEASIWHAIFSKPYTGVRYGNTMVMLVDERTIIASAVVVALIAVAIATLAGLHIRSRALARVAEAKAQSANEQVSRLRTTLDNQQLADAIAAEAHDTLAHSLSLLALNASALQAESRKLKAEAEQLGNANVAGMAGKIAGTTEDIRRQASGALDEAHSVIDMLRHPEDARLQLAANDAEASLTRDSLLQLIGDARAANMRIDTWIDVQQLGQLDESIGVIAYHVVQEGLTNVRRHAPGAPVSLQVDANPRKGCMCTSAIRRCRNPPRIWQTPGRGPVFLVWPNAYSRLAEHANTVLTNITSSTLMYDYHGLGEHRTQP</sequence>
<proteinExistence type="predicted"/>
<feature type="coiled-coil region" evidence="6">
    <location>
        <begin position="197"/>
        <end position="266"/>
    </location>
</feature>
<dbReference type="PANTHER" id="PTHR24421:SF10">
    <property type="entry name" value="NITRATE_NITRITE SENSOR PROTEIN NARQ"/>
    <property type="match status" value="1"/>
</dbReference>
<dbReference type="Gene3D" id="1.20.5.1930">
    <property type="match status" value="1"/>
</dbReference>
<evidence type="ECO:0000256" key="2">
    <source>
        <dbReference type="ARBA" id="ARBA00012438"/>
    </source>
</evidence>
<keyword evidence="7" id="KW-0472">Membrane</keyword>
<dbReference type="InterPro" id="IPR036890">
    <property type="entry name" value="HATPase_C_sf"/>
</dbReference>
<comment type="catalytic activity">
    <reaction evidence="1">
        <text>ATP + protein L-histidine = ADP + protein N-phospho-L-histidine.</text>
        <dbReference type="EC" id="2.7.13.3"/>
    </reaction>
</comment>
<keyword evidence="4" id="KW-0418">Kinase</keyword>
<keyword evidence="6" id="KW-0175">Coiled coil</keyword>
<evidence type="ECO:0000256" key="4">
    <source>
        <dbReference type="ARBA" id="ARBA00022777"/>
    </source>
</evidence>
<keyword evidence="7" id="KW-1133">Transmembrane helix</keyword>
<feature type="transmembrane region" description="Helical" evidence="7">
    <location>
        <begin position="169"/>
        <end position="189"/>
    </location>
</feature>
<dbReference type="PANTHER" id="PTHR24421">
    <property type="entry name" value="NITRATE/NITRITE SENSOR PROTEIN NARX-RELATED"/>
    <property type="match status" value="1"/>
</dbReference>
<evidence type="ECO:0000256" key="7">
    <source>
        <dbReference type="SAM" id="Phobius"/>
    </source>
</evidence>
<evidence type="ECO:0000313" key="8">
    <source>
        <dbReference type="EMBL" id="VWQ21031.1"/>
    </source>
</evidence>
<keyword evidence="3" id="KW-0808">Transferase</keyword>
<reference evidence="8 9" key="1">
    <citation type="submission" date="2019-10" db="EMBL/GenBank/DDBJ databases">
        <authorList>
            <consortium name="Melissa Lawson"/>
            <person name="O'neill I."/>
        </authorList>
    </citation>
    <scope>NUCLEOTIDE SEQUENCE [LARGE SCALE GENOMIC DNA]</scope>
    <source>
        <strain evidence="8">LH_658</strain>
    </source>
</reference>
<gene>
    <name evidence="8" type="ORF">BIFLH658_01282</name>
</gene>
<keyword evidence="5" id="KW-0902">Two-component regulatory system</keyword>
<feature type="transmembrane region" description="Helical" evidence="7">
    <location>
        <begin position="21"/>
        <end position="41"/>
    </location>
</feature>
<evidence type="ECO:0000256" key="1">
    <source>
        <dbReference type="ARBA" id="ARBA00000085"/>
    </source>
</evidence>
<feature type="transmembrane region" description="Helical" evidence="7">
    <location>
        <begin position="79"/>
        <end position="107"/>
    </location>
</feature>
<dbReference type="EMBL" id="CABWJV010000003">
    <property type="protein sequence ID" value="VWQ21031.1"/>
    <property type="molecule type" value="Genomic_DNA"/>
</dbReference>
<evidence type="ECO:0000256" key="3">
    <source>
        <dbReference type="ARBA" id="ARBA00022679"/>
    </source>
</evidence>
<keyword evidence="9" id="KW-1185">Reference proteome</keyword>
<dbReference type="Gene3D" id="3.30.565.10">
    <property type="entry name" value="Histidine kinase-like ATPase, C-terminal domain"/>
    <property type="match status" value="1"/>
</dbReference>
<keyword evidence="7" id="KW-0812">Transmembrane</keyword>
<organism evidence="8 9">
    <name type="scientific">Bifidobacterium pseudocatenulatum</name>
    <dbReference type="NCBI Taxonomy" id="28026"/>
    <lineage>
        <taxon>Bacteria</taxon>
        <taxon>Bacillati</taxon>
        <taxon>Actinomycetota</taxon>
        <taxon>Actinomycetes</taxon>
        <taxon>Bifidobacteriales</taxon>
        <taxon>Bifidobacteriaceae</taxon>
        <taxon>Bifidobacterium</taxon>
    </lineage>
</organism>
<protein>
    <recommendedName>
        <fullName evidence="2">histidine kinase</fullName>
        <ecNumber evidence="2">2.7.13.3</ecNumber>
    </recommendedName>
</protein>
<dbReference type="InterPro" id="IPR050482">
    <property type="entry name" value="Sensor_HK_TwoCompSys"/>
</dbReference>